<dbReference type="GeneID" id="84221326"/>
<dbReference type="PANTHER" id="PTHR21256:SF2">
    <property type="entry name" value="HISTIDINE BIOSYNTHESIS TRIFUNCTIONAL PROTEIN"/>
    <property type="match status" value="1"/>
</dbReference>
<dbReference type="CDD" id="cd06572">
    <property type="entry name" value="Histidinol_dh"/>
    <property type="match status" value="1"/>
</dbReference>
<evidence type="ECO:0000256" key="1">
    <source>
        <dbReference type="ARBA" id="ARBA00001947"/>
    </source>
</evidence>
<dbReference type="AlphaFoldDB" id="A0A0N8VKQ1"/>
<sequence>MNTSEYVSGIINDIRERKMQALREYSQKFDGYSGDFLVTEEEINESEKAIPYSDIKVIEETYKRIYENHVKQMQYNNFSFKNSSMYGIIYRPINRIGEYIPGAKPLPSTVLMISAPAKIAGVRDIIITSAPVNGKINPYILYIAKFLGIREIYKIGGIQAIAAMAYGIGMKRVDKIFGPGNLYVNEAKRQVYGDVGIDGLYGPSEICVLADETANMEYLISDLRSQLEHGKTSRSWIVTNNKKIANAISDENIEVKIFDTIQECIDCVNDIAPEHLEILTKNPLDIVDKIENAGAIYIGEYTPVPSCDYFTGVNHLLPTGKTSRFSSVLTVTDFMKKISFAYNSRNDFMENRYLGIRLAEIEGMPLHKNSMEVRK</sequence>
<protein>
    <recommendedName>
        <fullName evidence="2">Histidinol dehydrogenase</fullName>
    </recommendedName>
</protein>
<evidence type="ECO:0000313" key="8">
    <source>
        <dbReference type="EMBL" id="KQB34348.1"/>
    </source>
</evidence>
<evidence type="ECO:0000256" key="3">
    <source>
        <dbReference type="ARBA" id="ARBA00022723"/>
    </source>
</evidence>
<gene>
    <name evidence="8" type="ORF">AOG55_00850</name>
</gene>
<evidence type="ECO:0000256" key="7">
    <source>
        <dbReference type="RuleBase" id="RU004175"/>
    </source>
</evidence>
<dbReference type="Gene3D" id="1.20.5.1300">
    <property type="match status" value="1"/>
</dbReference>
<dbReference type="EMBL" id="LKBH01000260">
    <property type="protein sequence ID" value="KQB34348.1"/>
    <property type="molecule type" value="Genomic_DNA"/>
</dbReference>
<dbReference type="InterPro" id="IPR016161">
    <property type="entry name" value="Ald_DH/histidinol_DH"/>
</dbReference>
<dbReference type="InterPro" id="IPR012131">
    <property type="entry name" value="Hstdl_DH"/>
</dbReference>
<evidence type="ECO:0000313" key="9">
    <source>
        <dbReference type="Proteomes" id="UP000050301"/>
    </source>
</evidence>
<keyword evidence="6" id="KW-0028">Amino-acid biosynthesis</keyword>
<organism evidence="8 9">
    <name type="scientific">Acidiplasma cupricumulans</name>
    <dbReference type="NCBI Taxonomy" id="312540"/>
    <lineage>
        <taxon>Archaea</taxon>
        <taxon>Methanobacteriati</taxon>
        <taxon>Thermoplasmatota</taxon>
        <taxon>Thermoplasmata</taxon>
        <taxon>Thermoplasmatales</taxon>
        <taxon>Ferroplasmaceae</taxon>
        <taxon>Acidiplasma</taxon>
    </lineage>
</organism>
<dbReference type="Proteomes" id="UP000050301">
    <property type="component" value="Unassembled WGS sequence"/>
</dbReference>
<keyword evidence="5" id="KW-0560">Oxidoreductase</keyword>
<dbReference type="PRINTS" id="PR00083">
    <property type="entry name" value="HOLDHDRGNASE"/>
</dbReference>
<keyword evidence="6" id="KW-0368">Histidine biosynthesis</keyword>
<accession>A0A0N8VKQ1</accession>
<evidence type="ECO:0000256" key="5">
    <source>
        <dbReference type="ARBA" id="ARBA00023002"/>
    </source>
</evidence>
<dbReference type="Gene3D" id="3.40.50.1980">
    <property type="entry name" value="Nitrogenase molybdenum iron protein domain"/>
    <property type="match status" value="2"/>
</dbReference>
<comment type="cofactor">
    <cofactor evidence="1">
        <name>Zn(2+)</name>
        <dbReference type="ChEBI" id="CHEBI:29105"/>
    </cofactor>
</comment>
<dbReference type="Pfam" id="PF00815">
    <property type="entry name" value="Histidinol_dh"/>
    <property type="match status" value="2"/>
</dbReference>
<dbReference type="RefSeq" id="WP_048102429.1">
    <property type="nucleotide sequence ID" value="NZ_LKBH01000260.1"/>
</dbReference>
<dbReference type="InterPro" id="IPR001692">
    <property type="entry name" value="Histidinol_DH_CS"/>
</dbReference>
<evidence type="ECO:0000256" key="6">
    <source>
        <dbReference type="ARBA" id="ARBA00023102"/>
    </source>
</evidence>
<dbReference type="GO" id="GO:0046872">
    <property type="term" value="F:metal ion binding"/>
    <property type="evidence" value="ECO:0007669"/>
    <property type="project" value="UniProtKB-KW"/>
</dbReference>
<dbReference type="PROSITE" id="PS00611">
    <property type="entry name" value="HISOL_DEHYDROGENASE"/>
    <property type="match status" value="1"/>
</dbReference>
<keyword evidence="3" id="KW-0479">Metal-binding</keyword>
<dbReference type="PANTHER" id="PTHR21256">
    <property type="entry name" value="HISTIDINOL DEHYDROGENASE HDH"/>
    <property type="match status" value="1"/>
</dbReference>
<evidence type="ECO:0000256" key="4">
    <source>
        <dbReference type="ARBA" id="ARBA00022833"/>
    </source>
</evidence>
<dbReference type="InParanoid" id="A0A0N8VKQ1"/>
<comment type="caution">
    <text evidence="8">The sequence shown here is derived from an EMBL/GenBank/DDBJ whole genome shotgun (WGS) entry which is preliminary data.</text>
</comment>
<proteinExistence type="inferred from homology"/>
<keyword evidence="4" id="KW-0862">Zinc</keyword>
<dbReference type="GO" id="GO:0004399">
    <property type="term" value="F:histidinol dehydrogenase activity"/>
    <property type="evidence" value="ECO:0007669"/>
    <property type="project" value="TreeGrafter"/>
</dbReference>
<evidence type="ECO:0000256" key="2">
    <source>
        <dbReference type="ARBA" id="ARBA00016531"/>
    </source>
</evidence>
<dbReference type="NCBIfam" id="TIGR00069">
    <property type="entry name" value="hisD"/>
    <property type="match status" value="1"/>
</dbReference>
<dbReference type="GO" id="GO:0051287">
    <property type="term" value="F:NAD binding"/>
    <property type="evidence" value="ECO:0007669"/>
    <property type="project" value="InterPro"/>
</dbReference>
<dbReference type="GO" id="GO:0000105">
    <property type="term" value="P:L-histidine biosynthetic process"/>
    <property type="evidence" value="ECO:0007669"/>
    <property type="project" value="UniProtKB-KW"/>
</dbReference>
<dbReference type="FunCoup" id="A0A0N8VKQ1">
    <property type="interactions" value="193"/>
</dbReference>
<comment type="similarity">
    <text evidence="7">Belongs to the histidinol dehydrogenase family.</text>
</comment>
<dbReference type="GO" id="GO:0005737">
    <property type="term" value="C:cytoplasm"/>
    <property type="evidence" value="ECO:0007669"/>
    <property type="project" value="TreeGrafter"/>
</dbReference>
<keyword evidence="9" id="KW-1185">Reference proteome</keyword>
<name>A0A0N8VKQ1_9ARCH</name>
<reference evidence="8 9" key="1">
    <citation type="submission" date="2015-09" db="EMBL/GenBank/DDBJ databases">
        <title>Heavy metals and arsenic resistance mechanisms in polyextremophilic archaea of the family Ferroplasmaceae.</title>
        <authorList>
            <person name="Bulaev A.G."/>
            <person name="Kanygina A.V."/>
        </authorList>
    </citation>
    <scope>NUCLEOTIDE SEQUENCE [LARGE SCALE GENOMIC DNA]</scope>
    <source>
        <strain evidence="8 9">BH2</strain>
    </source>
</reference>
<dbReference type="SUPFAM" id="SSF53720">
    <property type="entry name" value="ALDH-like"/>
    <property type="match status" value="1"/>
</dbReference>